<dbReference type="GO" id="GO:0016787">
    <property type="term" value="F:hydrolase activity"/>
    <property type="evidence" value="ECO:0007669"/>
    <property type="project" value="UniProtKB-KW"/>
</dbReference>
<comment type="cofactor">
    <cofactor evidence="1">
        <name>Zn(2+)</name>
        <dbReference type="ChEBI" id="CHEBI:29105"/>
    </cofactor>
</comment>
<organism evidence="6 9">
    <name type="scientific">Streptomyces radicis</name>
    <dbReference type="NCBI Taxonomy" id="1750517"/>
    <lineage>
        <taxon>Bacteria</taxon>
        <taxon>Bacillati</taxon>
        <taxon>Actinomycetota</taxon>
        <taxon>Actinomycetes</taxon>
        <taxon>Kitasatosporales</taxon>
        <taxon>Streptomycetaceae</taxon>
        <taxon>Streptomyces</taxon>
    </lineage>
</organism>
<dbReference type="RefSeq" id="WP_120699942.1">
    <property type="nucleotide sequence ID" value="NZ_RBDX01000035.1"/>
</dbReference>
<keyword evidence="8" id="KW-1185">Reference proteome</keyword>
<keyword evidence="2" id="KW-0479">Metal-binding</keyword>
<dbReference type="InterPro" id="IPR036866">
    <property type="entry name" value="RibonucZ/Hydroxyglut_hydro"/>
</dbReference>
<feature type="domain" description="Metallo-beta-lactamase" evidence="5">
    <location>
        <begin position="12"/>
        <end position="205"/>
    </location>
</feature>
<dbReference type="PANTHER" id="PTHR46233">
    <property type="entry name" value="HYDROXYACYLGLUTATHIONE HYDROLASE GLOC"/>
    <property type="match status" value="1"/>
</dbReference>
<evidence type="ECO:0000256" key="2">
    <source>
        <dbReference type="ARBA" id="ARBA00022723"/>
    </source>
</evidence>
<name>A0A3A9VUT8_9ACTN</name>
<evidence type="ECO:0000313" key="8">
    <source>
        <dbReference type="Proteomes" id="UP000268652"/>
    </source>
</evidence>
<dbReference type="Proteomes" id="UP000268652">
    <property type="component" value="Unassembled WGS sequence"/>
</dbReference>
<proteinExistence type="predicted"/>
<evidence type="ECO:0000256" key="3">
    <source>
        <dbReference type="ARBA" id="ARBA00022801"/>
    </source>
</evidence>
<keyword evidence="4" id="KW-0862">Zinc</keyword>
<dbReference type="EMBL" id="RBDY01000033">
    <property type="protein sequence ID" value="RKN15488.1"/>
    <property type="molecule type" value="Genomic_DNA"/>
</dbReference>
<dbReference type="InterPro" id="IPR001279">
    <property type="entry name" value="Metallo-B-lactamas"/>
</dbReference>
<protein>
    <submittedName>
        <fullName evidence="6">MBL fold metallo-hydrolase</fullName>
    </submittedName>
</protein>
<dbReference type="OrthoDB" id="2971563at2"/>
<evidence type="ECO:0000313" key="7">
    <source>
        <dbReference type="EMBL" id="RKN15488.1"/>
    </source>
</evidence>
<dbReference type="Pfam" id="PF00753">
    <property type="entry name" value="Lactamase_B"/>
    <property type="match status" value="1"/>
</dbReference>
<keyword evidence="3 6" id="KW-0378">Hydrolase</keyword>
<dbReference type="SMART" id="SM00849">
    <property type="entry name" value="Lactamase_B"/>
    <property type="match status" value="1"/>
</dbReference>
<dbReference type="PANTHER" id="PTHR46233:SF3">
    <property type="entry name" value="HYDROXYACYLGLUTATHIONE HYDROLASE GLOC"/>
    <property type="match status" value="1"/>
</dbReference>
<dbReference type="SUPFAM" id="SSF56281">
    <property type="entry name" value="Metallo-hydrolase/oxidoreductase"/>
    <property type="match status" value="1"/>
</dbReference>
<evidence type="ECO:0000256" key="1">
    <source>
        <dbReference type="ARBA" id="ARBA00001947"/>
    </source>
</evidence>
<dbReference type="Gene3D" id="3.60.15.10">
    <property type="entry name" value="Ribonuclease Z/Hydroxyacylglutathione hydrolase-like"/>
    <property type="match status" value="1"/>
</dbReference>
<dbReference type="CDD" id="cd06262">
    <property type="entry name" value="metallo-hydrolase-like_MBL-fold"/>
    <property type="match status" value="1"/>
</dbReference>
<dbReference type="Proteomes" id="UP000275024">
    <property type="component" value="Unassembled WGS sequence"/>
</dbReference>
<accession>A0A3A9VUT8</accession>
<evidence type="ECO:0000313" key="6">
    <source>
        <dbReference type="EMBL" id="RKN04510.1"/>
    </source>
</evidence>
<evidence type="ECO:0000259" key="5">
    <source>
        <dbReference type="SMART" id="SM00849"/>
    </source>
</evidence>
<comment type="caution">
    <text evidence="6">The sequence shown here is derived from an EMBL/GenBank/DDBJ whole genome shotgun (WGS) entry which is preliminary data.</text>
</comment>
<dbReference type="AlphaFoldDB" id="A0A3A9VUT8"/>
<reference evidence="8 9" key="1">
    <citation type="submission" date="2018-09" db="EMBL/GenBank/DDBJ databases">
        <title>Streptomyces sp. nov. DS1-2, an endophytic actinomycete isolated from roots of Dendrobium scabrilingue.</title>
        <authorList>
            <person name="Kuncharoen N."/>
            <person name="Kudo T."/>
            <person name="Ohkuma M."/>
            <person name="Yuki M."/>
            <person name="Tanasupawat S."/>
        </authorList>
    </citation>
    <scope>NUCLEOTIDE SEQUENCE [LARGE SCALE GENOMIC DNA]</scope>
    <source>
        <strain evidence="6 9">AZ1-7</strain>
        <strain evidence="7 8">DS1-2</strain>
    </source>
</reference>
<dbReference type="InterPro" id="IPR051453">
    <property type="entry name" value="MBL_Glyoxalase_II"/>
</dbReference>
<evidence type="ECO:0000256" key="4">
    <source>
        <dbReference type="ARBA" id="ARBA00022833"/>
    </source>
</evidence>
<sequence length="236" mass="24912">MLIRTVVADAWGTKCYYVARGPGDECVVVDPGMGVTDRLRKAVEAHGLRPRAVLLTHGHLDHTHSAAAVSSAFGIPVYLHPADHGMLVDPIPGLGDEFGPRFERLLGPRWRWQEPTDVRPLEGGSVLELAGLRLGVDHTPGHTPGSVMFNLSGDASIRSYCLVGDVVYAGSIGRTDMPGGSRAQTLASLRGLLAKPNDTVLLTGHEEDSTVGVERTANPFMRQAAASGPVASGPVG</sequence>
<gene>
    <name evidence="7" type="ORF">D7318_27555</name>
    <name evidence="6" type="ORF">D7319_28150</name>
</gene>
<evidence type="ECO:0000313" key="9">
    <source>
        <dbReference type="Proteomes" id="UP000275024"/>
    </source>
</evidence>
<dbReference type="EMBL" id="RBDX01000035">
    <property type="protein sequence ID" value="RKN04510.1"/>
    <property type="molecule type" value="Genomic_DNA"/>
</dbReference>
<dbReference type="GO" id="GO:0046872">
    <property type="term" value="F:metal ion binding"/>
    <property type="evidence" value="ECO:0007669"/>
    <property type="project" value="UniProtKB-KW"/>
</dbReference>